<feature type="signal peptide" evidence="4">
    <location>
        <begin position="1"/>
        <end position="25"/>
    </location>
</feature>
<dbReference type="PIRSF" id="PIRSF006470">
    <property type="entry name" value="DctB"/>
    <property type="match status" value="1"/>
</dbReference>
<sequence>MKRSLKKLAMTALTASALLAGPALAEKTIRLAHLNPDNPFDSHSAAMSAVFKSLVETGTNGSLKVEVFPNGQLGKDDEVIQQVRDGLVQSAISSAGGIAAHYNLVGVFDMPFAFPNIGVAQEVINMDSPFGKKFAADLEQKTGLKVLGLLDSGGFFAVSNSKRPIRTADDFKGLRIRTMTLPTHEATITSLGGQPTPLPWAEVYTALQTGVADGQMNPIPIIAFAKFDEVQKYLSITNHVITPYIWTMNEDFYNGLTDAEKAVVDMAAQVAVESGVGLSRIIEASADKGLPKLGKRMEINAIEPAELQKLAEMSQPAVRQVIVERLGPEGVELLDAMMDNIQQVQKAN</sequence>
<evidence type="ECO:0000313" key="6">
    <source>
        <dbReference type="Proteomes" id="UP000244571"/>
    </source>
</evidence>
<feature type="chain" id="PRO_5015349354" evidence="4">
    <location>
        <begin position="26"/>
        <end position="348"/>
    </location>
</feature>
<keyword evidence="2" id="KW-0813">Transport</keyword>
<dbReference type="Pfam" id="PF03480">
    <property type="entry name" value="DctP"/>
    <property type="match status" value="1"/>
</dbReference>
<keyword evidence="3 4" id="KW-0732">Signal</keyword>
<evidence type="ECO:0000256" key="2">
    <source>
        <dbReference type="ARBA" id="ARBA00022448"/>
    </source>
</evidence>
<comment type="similarity">
    <text evidence="1">Belongs to the bacterial solute-binding protein 7 family.</text>
</comment>
<proteinExistence type="inferred from homology"/>
<dbReference type="InterPro" id="IPR038404">
    <property type="entry name" value="TRAP_DctP_sf"/>
</dbReference>
<dbReference type="GO" id="GO:0055085">
    <property type="term" value="P:transmembrane transport"/>
    <property type="evidence" value="ECO:0007669"/>
    <property type="project" value="InterPro"/>
</dbReference>
<evidence type="ECO:0000256" key="4">
    <source>
        <dbReference type="SAM" id="SignalP"/>
    </source>
</evidence>
<dbReference type="PANTHER" id="PTHR33376:SF7">
    <property type="entry name" value="C4-DICARBOXYLATE-BINDING PROTEIN DCTB"/>
    <property type="match status" value="1"/>
</dbReference>
<dbReference type="NCBIfam" id="NF037995">
    <property type="entry name" value="TRAP_S1"/>
    <property type="match status" value="1"/>
</dbReference>
<keyword evidence="6" id="KW-1185">Reference proteome</keyword>
<dbReference type="EMBL" id="CP028901">
    <property type="protein sequence ID" value="AWB35239.1"/>
    <property type="molecule type" value="Genomic_DNA"/>
</dbReference>
<evidence type="ECO:0000256" key="3">
    <source>
        <dbReference type="ARBA" id="ARBA00022729"/>
    </source>
</evidence>
<dbReference type="NCBIfam" id="TIGR00787">
    <property type="entry name" value="dctP"/>
    <property type="match status" value="1"/>
</dbReference>
<dbReference type="CDD" id="cd13677">
    <property type="entry name" value="PBP2_TRAP_SBP_like_6"/>
    <property type="match status" value="1"/>
</dbReference>
<dbReference type="GO" id="GO:0030288">
    <property type="term" value="C:outer membrane-bounded periplasmic space"/>
    <property type="evidence" value="ECO:0007669"/>
    <property type="project" value="InterPro"/>
</dbReference>
<dbReference type="KEGG" id="boz:DBV39_17535"/>
<dbReference type="AlphaFoldDB" id="A0A2R4XNF6"/>
<protein>
    <submittedName>
        <fullName evidence="5">C4-dicarboxylate ABC transporter substrate-binding protein</fullName>
    </submittedName>
</protein>
<dbReference type="RefSeq" id="WP_108622649.1">
    <property type="nucleotide sequence ID" value="NZ_CP028901.1"/>
</dbReference>
<evidence type="ECO:0000256" key="1">
    <source>
        <dbReference type="ARBA" id="ARBA00009023"/>
    </source>
</evidence>
<dbReference type="OrthoDB" id="9794826at2"/>
<dbReference type="Gene3D" id="3.40.190.170">
    <property type="entry name" value="Bacterial extracellular solute-binding protein, family 7"/>
    <property type="match status" value="1"/>
</dbReference>
<accession>A0A2R4XNF6</accession>
<dbReference type="Proteomes" id="UP000244571">
    <property type="component" value="Chromosome"/>
</dbReference>
<dbReference type="InterPro" id="IPR018389">
    <property type="entry name" value="DctP_fam"/>
</dbReference>
<evidence type="ECO:0000313" key="5">
    <source>
        <dbReference type="EMBL" id="AWB35239.1"/>
    </source>
</evidence>
<name>A0A2R4XNF6_9BURK</name>
<organism evidence="5 6">
    <name type="scientific">Orrella marina</name>
    <dbReference type="NCBI Taxonomy" id="2163011"/>
    <lineage>
        <taxon>Bacteria</taxon>
        <taxon>Pseudomonadati</taxon>
        <taxon>Pseudomonadota</taxon>
        <taxon>Betaproteobacteria</taxon>
        <taxon>Burkholderiales</taxon>
        <taxon>Alcaligenaceae</taxon>
        <taxon>Orrella</taxon>
    </lineage>
</organism>
<dbReference type="SUPFAM" id="SSF53850">
    <property type="entry name" value="Periplasmic binding protein-like II"/>
    <property type="match status" value="1"/>
</dbReference>
<dbReference type="PANTHER" id="PTHR33376">
    <property type="match status" value="1"/>
</dbReference>
<gene>
    <name evidence="5" type="ORF">DBV39_17535</name>
</gene>
<reference evidence="5 6" key="1">
    <citation type="submission" date="2018-04" db="EMBL/GenBank/DDBJ databases">
        <title>Bordetella sp. HZ20 isolated from seawater.</title>
        <authorList>
            <person name="Sun C."/>
        </authorList>
    </citation>
    <scope>NUCLEOTIDE SEQUENCE [LARGE SCALE GENOMIC DNA]</scope>
    <source>
        <strain evidence="5 6">HZ20</strain>
    </source>
</reference>
<dbReference type="InterPro" id="IPR004682">
    <property type="entry name" value="TRAP_DctP"/>
</dbReference>